<feature type="transmembrane region" description="Helical" evidence="5">
    <location>
        <begin position="56"/>
        <end position="73"/>
    </location>
</feature>
<evidence type="ECO:0000256" key="1">
    <source>
        <dbReference type="ARBA" id="ARBA00004370"/>
    </source>
</evidence>
<sequence length="147" mass="15310">MPLMPIPASLVLAGGLALINLWLSARAAQVRRTTGIYVGDGGNDQLIRRMRAQANLAENAPILFALVLVLELARGTGPVLWVAAGLILLARIAHPIGMDGWKPGRMAGALLTLVLQLALALWALSLPLVGGDAGPAPHGIDLPEPRG</sequence>
<feature type="transmembrane region" description="Helical" evidence="5">
    <location>
        <begin position="79"/>
        <end position="97"/>
    </location>
</feature>
<reference evidence="7" key="1">
    <citation type="submission" date="2016-10" db="EMBL/GenBank/DDBJ databases">
        <authorList>
            <person name="Varghese N."/>
            <person name="Submissions S."/>
        </authorList>
    </citation>
    <scope>NUCLEOTIDE SEQUENCE [LARGE SCALE GENOMIC DNA]</scope>
    <source>
        <strain evidence="7">S6-262</strain>
    </source>
</reference>
<dbReference type="EMBL" id="FOCF01000008">
    <property type="protein sequence ID" value="SEN53258.1"/>
    <property type="molecule type" value="Genomic_DNA"/>
</dbReference>
<dbReference type="RefSeq" id="WP_170841989.1">
    <property type="nucleotide sequence ID" value="NZ_FOCF01000008.1"/>
</dbReference>
<dbReference type="InterPro" id="IPR001129">
    <property type="entry name" value="Membr-assoc_MAPEG"/>
</dbReference>
<keyword evidence="3 5" id="KW-1133">Transmembrane helix</keyword>
<gene>
    <name evidence="6" type="ORF">SAMN05192583_2987</name>
</gene>
<evidence type="ECO:0000256" key="2">
    <source>
        <dbReference type="ARBA" id="ARBA00022692"/>
    </source>
</evidence>
<keyword evidence="7" id="KW-1185">Reference proteome</keyword>
<dbReference type="GO" id="GO:0016020">
    <property type="term" value="C:membrane"/>
    <property type="evidence" value="ECO:0007669"/>
    <property type="project" value="UniProtKB-SubCell"/>
</dbReference>
<protein>
    <recommendedName>
        <fullName evidence="8">MAPEG family protein</fullName>
    </recommendedName>
</protein>
<evidence type="ECO:0000256" key="5">
    <source>
        <dbReference type="SAM" id="Phobius"/>
    </source>
</evidence>
<feature type="transmembrane region" description="Helical" evidence="5">
    <location>
        <begin position="6"/>
        <end position="23"/>
    </location>
</feature>
<name>A0A1H8HCI3_9SPHN</name>
<proteinExistence type="predicted"/>
<keyword evidence="2 5" id="KW-0812">Transmembrane</keyword>
<evidence type="ECO:0000256" key="3">
    <source>
        <dbReference type="ARBA" id="ARBA00022989"/>
    </source>
</evidence>
<dbReference type="Proteomes" id="UP000199206">
    <property type="component" value="Unassembled WGS sequence"/>
</dbReference>
<keyword evidence="4 5" id="KW-0472">Membrane</keyword>
<evidence type="ECO:0008006" key="8">
    <source>
        <dbReference type="Google" id="ProtNLM"/>
    </source>
</evidence>
<dbReference type="InterPro" id="IPR023352">
    <property type="entry name" value="MAPEG-like_dom_sf"/>
</dbReference>
<comment type="subcellular location">
    <subcellularLocation>
        <location evidence="1">Membrane</location>
    </subcellularLocation>
</comment>
<accession>A0A1H8HCI3</accession>
<dbReference type="SUPFAM" id="SSF161084">
    <property type="entry name" value="MAPEG domain-like"/>
    <property type="match status" value="1"/>
</dbReference>
<dbReference type="STRING" id="1166340.SAMN05192583_2987"/>
<organism evidence="6 7">
    <name type="scientific">Sphingomonas gellani</name>
    <dbReference type="NCBI Taxonomy" id="1166340"/>
    <lineage>
        <taxon>Bacteria</taxon>
        <taxon>Pseudomonadati</taxon>
        <taxon>Pseudomonadota</taxon>
        <taxon>Alphaproteobacteria</taxon>
        <taxon>Sphingomonadales</taxon>
        <taxon>Sphingomonadaceae</taxon>
        <taxon>Sphingomonas</taxon>
    </lineage>
</organism>
<dbReference type="AlphaFoldDB" id="A0A1H8HCI3"/>
<dbReference type="Pfam" id="PF01124">
    <property type="entry name" value="MAPEG"/>
    <property type="match status" value="1"/>
</dbReference>
<evidence type="ECO:0000313" key="6">
    <source>
        <dbReference type="EMBL" id="SEN53258.1"/>
    </source>
</evidence>
<feature type="transmembrane region" description="Helical" evidence="5">
    <location>
        <begin position="109"/>
        <end position="129"/>
    </location>
</feature>
<evidence type="ECO:0000313" key="7">
    <source>
        <dbReference type="Proteomes" id="UP000199206"/>
    </source>
</evidence>
<dbReference type="PANTHER" id="PTHR35814">
    <property type="match status" value="1"/>
</dbReference>
<dbReference type="Gene3D" id="1.20.120.550">
    <property type="entry name" value="Membrane associated eicosanoid/glutathione metabolism-like domain"/>
    <property type="match status" value="1"/>
</dbReference>
<dbReference type="PANTHER" id="PTHR35814:SF1">
    <property type="entry name" value="GLUTATHIONE S-TRANSFERASE-RELATED"/>
    <property type="match status" value="1"/>
</dbReference>
<evidence type="ECO:0000256" key="4">
    <source>
        <dbReference type="ARBA" id="ARBA00023136"/>
    </source>
</evidence>